<protein>
    <submittedName>
        <fullName evidence="4">CO dehydrogenase maturation factor</fullName>
    </submittedName>
</protein>
<dbReference type="PANTHER" id="PTHR43384:SF6">
    <property type="entry name" value="SEPTUM SITE-DETERMINING PROTEIN MIND HOMOLOG, CHLOROPLASTIC"/>
    <property type="match status" value="1"/>
</dbReference>
<dbReference type="GO" id="GO:0009898">
    <property type="term" value="C:cytoplasmic side of plasma membrane"/>
    <property type="evidence" value="ECO:0007669"/>
    <property type="project" value="TreeGrafter"/>
</dbReference>
<dbReference type="SUPFAM" id="SSF52540">
    <property type="entry name" value="P-loop containing nucleoside triphosphate hydrolases"/>
    <property type="match status" value="1"/>
</dbReference>
<gene>
    <name evidence="4" type="ORF">SAMN05216249_12232</name>
</gene>
<dbReference type="FunFam" id="3.40.50.300:FF:001573">
    <property type="entry name" value="Carbon monoxide dehydrogenase accessory protein CooC"/>
    <property type="match status" value="1"/>
</dbReference>
<proteinExistence type="predicted"/>
<dbReference type="InterPro" id="IPR014433">
    <property type="entry name" value="CooC"/>
</dbReference>
<keyword evidence="2" id="KW-0067">ATP-binding</keyword>
<evidence type="ECO:0000256" key="1">
    <source>
        <dbReference type="ARBA" id="ARBA00022741"/>
    </source>
</evidence>
<evidence type="ECO:0000313" key="5">
    <source>
        <dbReference type="Proteomes" id="UP000198838"/>
    </source>
</evidence>
<keyword evidence="5" id="KW-1185">Reference proteome</keyword>
<dbReference type="RefSeq" id="WP_092874305.1">
    <property type="nucleotide sequence ID" value="NZ_FOJY01000022.1"/>
</dbReference>
<dbReference type="GO" id="GO:0005524">
    <property type="term" value="F:ATP binding"/>
    <property type="evidence" value="ECO:0007669"/>
    <property type="project" value="UniProtKB-KW"/>
</dbReference>
<dbReference type="PIRSF" id="PIRSF005647">
    <property type="entry name" value="CooC"/>
    <property type="match status" value="1"/>
</dbReference>
<dbReference type="GO" id="GO:0016887">
    <property type="term" value="F:ATP hydrolysis activity"/>
    <property type="evidence" value="ECO:0007669"/>
    <property type="project" value="TreeGrafter"/>
</dbReference>
<dbReference type="EMBL" id="FOJY01000022">
    <property type="protein sequence ID" value="SFB34065.1"/>
    <property type="molecule type" value="Genomic_DNA"/>
</dbReference>
<dbReference type="CDD" id="cd02034">
    <property type="entry name" value="CooC1"/>
    <property type="match status" value="1"/>
</dbReference>
<organism evidence="4 5">
    <name type="scientific">Acetitomaculum ruminis DSM 5522</name>
    <dbReference type="NCBI Taxonomy" id="1120918"/>
    <lineage>
        <taxon>Bacteria</taxon>
        <taxon>Bacillati</taxon>
        <taxon>Bacillota</taxon>
        <taxon>Clostridia</taxon>
        <taxon>Lachnospirales</taxon>
        <taxon>Lachnospiraceae</taxon>
        <taxon>Acetitomaculum</taxon>
    </lineage>
</organism>
<dbReference type="GO" id="GO:0005829">
    <property type="term" value="C:cytosol"/>
    <property type="evidence" value="ECO:0007669"/>
    <property type="project" value="TreeGrafter"/>
</dbReference>
<feature type="domain" description="CobQ/CobB/MinD/ParA nucleotide binding" evidence="3">
    <location>
        <begin position="4"/>
        <end position="233"/>
    </location>
</feature>
<dbReference type="PANTHER" id="PTHR43384">
    <property type="entry name" value="SEPTUM SITE-DETERMINING PROTEIN MIND HOMOLOG, CHLOROPLASTIC-RELATED"/>
    <property type="match status" value="1"/>
</dbReference>
<dbReference type="OrthoDB" id="7346657at2"/>
<accession>A0A1I1A7W8</accession>
<dbReference type="InterPro" id="IPR050625">
    <property type="entry name" value="ParA/MinD_ATPase"/>
</dbReference>
<sequence>MKIAVTGKGGVGKTTLSSTLARLYADEGKNVLAVDVDPDANLGLALGFSEEELDSIVPISQMTKLIEERTGASSDGLGKFFRINPKVDDIPDKFAKTCNGVKLLVLGTVETANSGCVCPEHVMLKRIISHLLIQDDDVVIMDMEAGLEHLARGTTEKMDQFIVVIEPGARSVQTYKNVKRLATELGVPQVRVVANKVRNEKDEEFIKSKIPAEDFLGFIHYNEDVIDADRQGLAPYDISKGATDEIIEIKKIIDND</sequence>
<reference evidence="4 5" key="1">
    <citation type="submission" date="2016-10" db="EMBL/GenBank/DDBJ databases">
        <authorList>
            <person name="de Groot N.N."/>
        </authorList>
    </citation>
    <scope>NUCLEOTIDE SEQUENCE [LARGE SCALE GENOMIC DNA]</scope>
    <source>
        <strain evidence="4 5">DSM 5522</strain>
    </source>
</reference>
<dbReference type="AlphaFoldDB" id="A0A1I1A7W8"/>
<dbReference type="Proteomes" id="UP000198838">
    <property type="component" value="Unassembled WGS sequence"/>
</dbReference>
<dbReference type="Gene3D" id="3.40.50.300">
    <property type="entry name" value="P-loop containing nucleotide triphosphate hydrolases"/>
    <property type="match status" value="1"/>
</dbReference>
<evidence type="ECO:0000256" key="2">
    <source>
        <dbReference type="ARBA" id="ARBA00022840"/>
    </source>
</evidence>
<dbReference type="InterPro" id="IPR002586">
    <property type="entry name" value="CobQ/CobB/MinD/ParA_Nub-bd_dom"/>
</dbReference>
<keyword evidence="1" id="KW-0547">Nucleotide-binding</keyword>
<evidence type="ECO:0000259" key="3">
    <source>
        <dbReference type="Pfam" id="PF01656"/>
    </source>
</evidence>
<evidence type="ECO:0000313" key="4">
    <source>
        <dbReference type="EMBL" id="SFB34065.1"/>
    </source>
</evidence>
<dbReference type="Pfam" id="PF01656">
    <property type="entry name" value="CbiA"/>
    <property type="match status" value="1"/>
</dbReference>
<dbReference type="GO" id="GO:0051782">
    <property type="term" value="P:negative regulation of cell division"/>
    <property type="evidence" value="ECO:0007669"/>
    <property type="project" value="TreeGrafter"/>
</dbReference>
<dbReference type="InterPro" id="IPR027417">
    <property type="entry name" value="P-loop_NTPase"/>
</dbReference>
<name>A0A1I1A7W8_9FIRM</name>
<dbReference type="STRING" id="1120918.SAMN05216249_12232"/>